<dbReference type="Proteomes" id="UP001560045">
    <property type="component" value="Unassembled WGS sequence"/>
</dbReference>
<dbReference type="GO" id="GO:0008483">
    <property type="term" value="F:transaminase activity"/>
    <property type="evidence" value="ECO:0007669"/>
    <property type="project" value="UniProtKB-KW"/>
</dbReference>
<evidence type="ECO:0000313" key="5">
    <source>
        <dbReference type="Proteomes" id="UP001560045"/>
    </source>
</evidence>
<gene>
    <name evidence="4" type="ORF">ABQ292_11630</name>
</gene>
<dbReference type="RefSeq" id="WP_369206415.1">
    <property type="nucleotide sequence ID" value="NZ_JBFNXQ010000031.1"/>
</dbReference>
<evidence type="ECO:0000313" key="4">
    <source>
        <dbReference type="EMBL" id="MEX5719008.1"/>
    </source>
</evidence>
<dbReference type="EMBL" id="JBFNXQ010000031">
    <property type="protein sequence ID" value="MEX5719008.1"/>
    <property type="molecule type" value="Genomic_DNA"/>
</dbReference>
<protein>
    <submittedName>
        <fullName evidence="4">Aminotransferase class V-fold PLP-dependent enzyme</fullName>
    </submittedName>
</protein>
<feature type="domain" description="Aminotransferase class V" evidence="3">
    <location>
        <begin position="38"/>
        <end position="319"/>
    </location>
</feature>
<organism evidence="4 5">
    <name type="scientific">Geodermatophilus maliterrae</name>
    <dbReference type="NCBI Taxonomy" id="3162531"/>
    <lineage>
        <taxon>Bacteria</taxon>
        <taxon>Bacillati</taxon>
        <taxon>Actinomycetota</taxon>
        <taxon>Actinomycetes</taxon>
        <taxon>Geodermatophilales</taxon>
        <taxon>Geodermatophilaceae</taxon>
        <taxon>Geodermatophilus</taxon>
    </lineage>
</organism>
<dbReference type="PANTHER" id="PTHR43586">
    <property type="entry name" value="CYSTEINE DESULFURASE"/>
    <property type="match status" value="1"/>
</dbReference>
<feature type="domain" description="Aminotransferase class V" evidence="3">
    <location>
        <begin position="346"/>
        <end position="444"/>
    </location>
</feature>
<keyword evidence="2" id="KW-0663">Pyridoxal phosphate</keyword>
<sequence length="472" mass="51470">MWRRHAPDPSASGPAPVLDVHRIRQHFDFPAAGRVVTNNAASTQPPRELLELYRSLSPWYENVHRGQSSASQHMTGLFEESYDTIATWLNARSRRSIVTYRNTTEAINAVMYSLLSEFRDGDNVVTTTMEHNSNFVPWYALSREILPRFGRRVDHRLARFDPVTGELDLEHLAQLVDARTKLVCVSGASNFLGTKPPLRRIRAIADDSGYPRPDGDSGSLLLVDAAQLVPSSSVDVQALDVDYLAFSFHKLLAPFGIGVLYAKEHLLEQALPFLYGGDMIAEGQVAPDRVSYNALPWKYAAGTPNILGVIASAQALRLLLDLVAGGRPRWFGTAEPLARDVVVSSMDLVARHTTAVTEQAMRSAQDVAGLTVYGPPPGAPRSPLVAFTVEGMDPLRIAEGLNELGVESRAGCHCATLAHRDLGLVPSGSCRLSFALYSSPDDVDSAMEALRRVTAPARIGRVGLRAAGRPYP</sequence>
<dbReference type="InterPro" id="IPR015422">
    <property type="entry name" value="PyrdxlP-dep_Trfase_small"/>
</dbReference>
<keyword evidence="4" id="KW-0032">Aminotransferase</keyword>
<dbReference type="PANTHER" id="PTHR43586:SF8">
    <property type="entry name" value="CYSTEINE DESULFURASE 1, CHLOROPLASTIC"/>
    <property type="match status" value="1"/>
</dbReference>
<proteinExistence type="predicted"/>
<accession>A0ABV3XEK8</accession>
<dbReference type="InterPro" id="IPR000192">
    <property type="entry name" value="Aminotrans_V_dom"/>
</dbReference>
<reference evidence="4 5" key="1">
    <citation type="submission" date="2024-06" db="EMBL/GenBank/DDBJ databases">
        <title>Draft genome sequence of Geodermatophilus badlandi, a novel member of the Geodermatophilaceae isolated from badland sedimentary rocks in the Red desert, Wyoming, USA.</title>
        <authorList>
            <person name="Ben Tekaya S."/>
            <person name="Nouioui I."/>
            <person name="Flores G.M."/>
            <person name="Shaal M.N."/>
            <person name="Bredoire F."/>
            <person name="Basile F."/>
            <person name="Van Diepen L."/>
            <person name="Ward N.L."/>
        </authorList>
    </citation>
    <scope>NUCLEOTIDE SEQUENCE [LARGE SCALE GENOMIC DNA]</scope>
    <source>
        <strain evidence="4 5">WL48A</strain>
    </source>
</reference>
<dbReference type="Gene3D" id="3.40.640.10">
    <property type="entry name" value="Type I PLP-dependent aspartate aminotransferase-like (Major domain)"/>
    <property type="match status" value="1"/>
</dbReference>
<dbReference type="Pfam" id="PF00266">
    <property type="entry name" value="Aminotran_5"/>
    <property type="match status" value="2"/>
</dbReference>
<evidence type="ECO:0000259" key="3">
    <source>
        <dbReference type="Pfam" id="PF00266"/>
    </source>
</evidence>
<dbReference type="InterPro" id="IPR015421">
    <property type="entry name" value="PyrdxlP-dep_Trfase_major"/>
</dbReference>
<evidence type="ECO:0000256" key="2">
    <source>
        <dbReference type="ARBA" id="ARBA00022898"/>
    </source>
</evidence>
<keyword evidence="5" id="KW-1185">Reference proteome</keyword>
<keyword evidence="4" id="KW-0808">Transferase</keyword>
<dbReference type="InterPro" id="IPR015424">
    <property type="entry name" value="PyrdxlP-dep_Trfase"/>
</dbReference>
<dbReference type="SUPFAM" id="SSF53383">
    <property type="entry name" value="PLP-dependent transferases"/>
    <property type="match status" value="1"/>
</dbReference>
<evidence type="ECO:0000256" key="1">
    <source>
        <dbReference type="ARBA" id="ARBA00001933"/>
    </source>
</evidence>
<comment type="caution">
    <text evidence="4">The sequence shown here is derived from an EMBL/GenBank/DDBJ whole genome shotgun (WGS) entry which is preliminary data.</text>
</comment>
<comment type="cofactor">
    <cofactor evidence="1">
        <name>pyridoxal 5'-phosphate</name>
        <dbReference type="ChEBI" id="CHEBI:597326"/>
    </cofactor>
</comment>
<dbReference type="Gene3D" id="3.90.1150.10">
    <property type="entry name" value="Aspartate Aminotransferase, domain 1"/>
    <property type="match status" value="1"/>
</dbReference>
<name>A0ABV3XEK8_9ACTN</name>